<organism evidence="2 3">
    <name type="scientific">Nocardioides endophyticus</name>
    <dbReference type="NCBI Taxonomy" id="1353775"/>
    <lineage>
        <taxon>Bacteria</taxon>
        <taxon>Bacillati</taxon>
        <taxon>Actinomycetota</taxon>
        <taxon>Actinomycetes</taxon>
        <taxon>Propionibacteriales</taxon>
        <taxon>Nocardioidaceae</taxon>
        <taxon>Nocardioides</taxon>
    </lineage>
</organism>
<sequence>MATKKVLLAEIASARSGDKGADANIGLWTHDDRLYEVLRDVVTPARVEAHFAALCRGGVIRYELPNLKALNFILHDALDGGGAASLRTDAQGKTLSLGLLQMSVEIPAELAP</sequence>
<reference evidence="3" key="1">
    <citation type="journal article" date="2019" name="Int. J. Syst. Evol. Microbiol.">
        <title>The Global Catalogue of Microorganisms (GCM) 10K type strain sequencing project: providing services to taxonomists for standard genome sequencing and annotation.</title>
        <authorList>
            <consortium name="The Broad Institute Genomics Platform"/>
            <consortium name="The Broad Institute Genome Sequencing Center for Infectious Disease"/>
            <person name="Wu L."/>
            <person name="Ma J."/>
        </authorList>
    </citation>
    <scope>NUCLEOTIDE SEQUENCE [LARGE SCALE GENOMIC DNA]</scope>
    <source>
        <strain evidence="3">JCM 18532</strain>
    </source>
</reference>
<dbReference type="PANTHER" id="PTHR47708:SF2">
    <property type="entry name" value="SI:CH73-132F6.5"/>
    <property type="match status" value="1"/>
</dbReference>
<evidence type="ECO:0000313" key="3">
    <source>
        <dbReference type="Proteomes" id="UP001499882"/>
    </source>
</evidence>
<dbReference type="PANTHER" id="PTHR47708">
    <property type="match status" value="1"/>
</dbReference>
<accession>A0ABP8YD07</accession>
<evidence type="ECO:0000259" key="1">
    <source>
        <dbReference type="Pfam" id="PF23544"/>
    </source>
</evidence>
<dbReference type="EMBL" id="BAABKN010000005">
    <property type="protein sequence ID" value="GAA4725948.1"/>
    <property type="molecule type" value="Genomic_DNA"/>
</dbReference>
<dbReference type="Pfam" id="PF23544">
    <property type="entry name" value="AtuA_ferredoxin"/>
    <property type="match status" value="1"/>
</dbReference>
<name>A0ABP8YD07_9ACTN</name>
<evidence type="ECO:0000313" key="2">
    <source>
        <dbReference type="EMBL" id="GAA4725948.1"/>
    </source>
</evidence>
<gene>
    <name evidence="2" type="ORF">GCM10023350_05800</name>
</gene>
<feature type="domain" description="AtuA-like ferredoxin-fold" evidence="1">
    <location>
        <begin position="7"/>
        <end position="104"/>
    </location>
</feature>
<proteinExistence type="predicted"/>
<dbReference type="Proteomes" id="UP001499882">
    <property type="component" value="Unassembled WGS sequence"/>
</dbReference>
<protein>
    <recommendedName>
        <fullName evidence="1">AtuA-like ferredoxin-fold domain-containing protein</fullName>
    </recommendedName>
</protein>
<comment type="caution">
    <text evidence="2">The sequence shown here is derived from an EMBL/GenBank/DDBJ whole genome shotgun (WGS) entry which is preliminary data.</text>
</comment>
<dbReference type="InterPro" id="IPR056362">
    <property type="entry name" value="AtuA-like_ferredoxin_dom"/>
</dbReference>
<dbReference type="RefSeq" id="WP_345525067.1">
    <property type="nucleotide sequence ID" value="NZ_BAABKN010000005.1"/>
</dbReference>
<keyword evidence="3" id="KW-1185">Reference proteome</keyword>